<keyword evidence="1" id="KW-0328">Glycosyltransferase</keyword>
<organism evidence="1 2">
    <name type="scientific">Sporanaerobium hydrogeniformans</name>
    <dbReference type="NCBI Taxonomy" id="3072179"/>
    <lineage>
        <taxon>Bacteria</taxon>
        <taxon>Bacillati</taxon>
        <taxon>Bacillota</taxon>
        <taxon>Clostridia</taxon>
        <taxon>Lachnospirales</taxon>
        <taxon>Lachnospiraceae</taxon>
        <taxon>Sporanaerobium</taxon>
    </lineage>
</organism>
<keyword evidence="2" id="KW-1185">Reference proteome</keyword>
<comment type="caution">
    <text evidence="1">The sequence shown here is derived from an EMBL/GenBank/DDBJ whole genome shotgun (WGS) entry which is preliminary data.</text>
</comment>
<sequence length="179" mass="20158">MKRDIEKILFSEEQLEARLNELGQQITKDYQGKELLVIGILKGSNIFTSDLVRKINLPLNMDFMVVSSYGNAASSSGVVRILKDLEQSAEGKHLLIVEDIVDSGLTLNYLKDVLQSRKPASVKICTLLDKPAGRKQSIQIDYCGFEVPDEFIVGYGIDYAEKYRNLPFVGVLKREVYSH</sequence>
<dbReference type="EMBL" id="PEDL01000002">
    <property type="protein sequence ID" value="PHV71677.1"/>
    <property type="molecule type" value="Genomic_DNA"/>
</dbReference>
<proteinExistence type="predicted"/>
<dbReference type="Proteomes" id="UP000224460">
    <property type="component" value="Unassembled WGS sequence"/>
</dbReference>
<evidence type="ECO:0000313" key="1">
    <source>
        <dbReference type="EMBL" id="PHV71677.1"/>
    </source>
</evidence>
<protein>
    <submittedName>
        <fullName evidence="1">Hypoxanthine phosphoribosyltransferase</fullName>
    </submittedName>
</protein>
<reference evidence="1" key="1">
    <citation type="submission" date="2017-10" db="EMBL/GenBank/DDBJ databases">
        <title>Genome sequence of cellulolytic Lachnospiraceae bacterium XHS1971 isolated from hotspring sediment.</title>
        <authorList>
            <person name="Vasudevan G."/>
            <person name="Joshi A.J."/>
            <person name="Hivarkar S."/>
            <person name="Lanjekar V.B."/>
            <person name="Dhakephalkar P.K."/>
            <person name="Dagar S."/>
        </authorList>
    </citation>
    <scope>NUCLEOTIDE SEQUENCE</scope>
    <source>
        <strain evidence="1">XHS1971</strain>
    </source>
</reference>
<keyword evidence="1" id="KW-0808">Transferase</keyword>
<accession>A0AC61DGD8</accession>
<gene>
    <name evidence="1" type="primary">hpt</name>
    <name evidence="1" type="ORF">CS063_03700</name>
</gene>
<name>A0AC61DGD8_9FIRM</name>
<evidence type="ECO:0000313" key="2">
    <source>
        <dbReference type="Proteomes" id="UP000224460"/>
    </source>
</evidence>